<evidence type="ECO:0000259" key="2">
    <source>
        <dbReference type="Pfam" id="PF13699"/>
    </source>
</evidence>
<feature type="domain" description="eCIS core" evidence="2">
    <location>
        <begin position="166"/>
        <end position="242"/>
    </location>
</feature>
<name>A0A158G971_9BURK</name>
<dbReference type="AlphaFoldDB" id="A0A158G971"/>
<protein>
    <recommendedName>
        <fullName evidence="2">eCIS core domain-containing protein</fullName>
    </recommendedName>
</protein>
<dbReference type="STRING" id="326474.AWB65_01663"/>
<feature type="compositionally biased region" description="Basic and acidic residues" evidence="1">
    <location>
        <begin position="129"/>
        <end position="140"/>
    </location>
</feature>
<feature type="region of interest" description="Disordered" evidence="1">
    <location>
        <begin position="1"/>
        <end position="35"/>
    </location>
</feature>
<feature type="compositionally biased region" description="Basic and acidic residues" evidence="1">
    <location>
        <begin position="20"/>
        <end position="34"/>
    </location>
</feature>
<dbReference type="EMBL" id="FCNW02000005">
    <property type="protein sequence ID" value="SAL28179.1"/>
    <property type="molecule type" value="Genomic_DNA"/>
</dbReference>
<reference evidence="3" key="1">
    <citation type="submission" date="2016-01" db="EMBL/GenBank/DDBJ databases">
        <authorList>
            <person name="Peeters C."/>
        </authorList>
    </citation>
    <scope>NUCLEOTIDE SEQUENCE [LARGE SCALE GENOMIC DNA]</scope>
    <source>
        <strain evidence="3">LMG 22934</strain>
    </source>
</reference>
<feature type="region of interest" description="Disordered" evidence="1">
    <location>
        <begin position="111"/>
        <end position="167"/>
    </location>
</feature>
<evidence type="ECO:0000256" key="1">
    <source>
        <dbReference type="SAM" id="MobiDB-lite"/>
    </source>
</evidence>
<dbReference type="InterPro" id="IPR025295">
    <property type="entry name" value="eCIS_core_dom"/>
</dbReference>
<evidence type="ECO:0000313" key="4">
    <source>
        <dbReference type="Proteomes" id="UP000054977"/>
    </source>
</evidence>
<keyword evidence="4" id="KW-1185">Reference proteome</keyword>
<dbReference type="OrthoDB" id="7387101at2"/>
<organism evidence="3 4">
    <name type="scientific">Caballeronia humi</name>
    <dbReference type="NCBI Taxonomy" id="326474"/>
    <lineage>
        <taxon>Bacteria</taxon>
        <taxon>Pseudomonadati</taxon>
        <taxon>Pseudomonadota</taxon>
        <taxon>Betaproteobacteria</taxon>
        <taxon>Burkholderiales</taxon>
        <taxon>Burkholderiaceae</taxon>
        <taxon>Caballeronia</taxon>
    </lineage>
</organism>
<accession>A0A158G971</accession>
<feature type="compositionally biased region" description="Basic and acidic residues" evidence="1">
    <location>
        <begin position="249"/>
        <end position="258"/>
    </location>
</feature>
<evidence type="ECO:0000313" key="3">
    <source>
        <dbReference type="EMBL" id="SAL28179.1"/>
    </source>
</evidence>
<gene>
    <name evidence="3" type="ORF">AWB65_01663</name>
</gene>
<comment type="caution">
    <text evidence="3">The sequence shown here is derived from an EMBL/GenBank/DDBJ whole genome shotgun (WGS) entry which is preliminary data.</text>
</comment>
<dbReference type="Proteomes" id="UP000054977">
    <property type="component" value="Unassembled WGS sequence"/>
</dbReference>
<proteinExistence type="predicted"/>
<sequence length="258" mass="28221">MTYQREYATDIDSSGTRVSRQPEMREEDKDKEKAMAATPVVAHRCALCNQVARSPSKVWRDPAQTLLQMQRTVGNRHVQGMIQAKLDVSHPADASEQEAEHFADRVMTMPEATPQRAVDPSITAQSVPDDEHRRSIDRSSQDASDAGLHPDAEHAVHAASKSAGQPLPVTLQRKFGDALNADLTGVRIHTGSQSVEAAKAISARAYTTGGDIHFNQGQYDPHSPQGQHLLAHEVAHTVQQGSSPVLRTKRAEHTHADE</sequence>
<dbReference type="RefSeq" id="WP_087666694.1">
    <property type="nucleotide sequence ID" value="NZ_FCNW02000005.1"/>
</dbReference>
<dbReference type="Pfam" id="PF13699">
    <property type="entry name" value="eCIS_core"/>
    <property type="match status" value="1"/>
</dbReference>
<feature type="region of interest" description="Disordered" evidence="1">
    <location>
        <begin position="239"/>
        <end position="258"/>
    </location>
</feature>